<dbReference type="InterPro" id="IPR057279">
    <property type="entry name" value="MGAT4"/>
</dbReference>
<dbReference type="OrthoDB" id="2016523at2759"/>
<keyword evidence="3" id="KW-1185">Reference proteome</keyword>
<accession>A0A2G9U3Z9</accession>
<dbReference type="GO" id="GO:0005795">
    <property type="term" value="C:Golgi stack"/>
    <property type="evidence" value="ECO:0007669"/>
    <property type="project" value="TreeGrafter"/>
</dbReference>
<proteinExistence type="predicted"/>
<keyword evidence="2" id="KW-0328">Glycosyltransferase</keyword>
<dbReference type="GO" id="GO:0005783">
    <property type="term" value="C:endoplasmic reticulum"/>
    <property type="evidence" value="ECO:0007669"/>
    <property type="project" value="TreeGrafter"/>
</dbReference>
<dbReference type="EMBL" id="KZ349930">
    <property type="protein sequence ID" value="PIO64412.1"/>
    <property type="molecule type" value="Genomic_DNA"/>
</dbReference>
<evidence type="ECO:0000313" key="3">
    <source>
        <dbReference type="Proteomes" id="UP000230423"/>
    </source>
</evidence>
<dbReference type="AlphaFoldDB" id="A0A2G9U3Z9"/>
<gene>
    <name evidence="2" type="ORF">TELCIR_13961</name>
</gene>
<dbReference type="GO" id="GO:0008375">
    <property type="term" value="F:acetylglucosaminyltransferase activity"/>
    <property type="evidence" value="ECO:0007669"/>
    <property type="project" value="TreeGrafter"/>
</dbReference>
<protein>
    <submittedName>
        <fullName evidence="2">N-Acetylglucosaminyltransferase-IV region</fullName>
    </submittedName>
</protein>
<dbReference type="PANTHER" id="PTHR12062:SF9">
    <property type="entry name" value="ALPHA-1,3-MANNOSYL-GLYCOPROTEIN 4-BETA-N-ACETYLGLUCOSAMINYLTRANSFERASE A, ISOFORM A"/>
    <property type="match status" value="1"/>
</dbReference>
<keyword evidence="2" id="KW-0808">Transferase</keyword>
<dbReference type="PANTHER" id="PTHR12062">
    <property type="entry name" value="N-ACETYLGLUCOSAMINYLTRANSFERASE VI"/>
    <property type="match status" value="1"/>
</dbReference>
<organism evidence="2 3">
    <name type="scientific">Teladorsagia circumcincta</name>
    <name type="common">Brown stomach worm</name>
    <name type="synonym">Ostertagia circumcincta</name>
    <dbReference type="NCBI Taxonomy" id="45464"/>
    <lineage>
        <taxon>Eukaryota</taxon>
        <taxon>Metazoa</taxon>
        <taxon>Ecdysozoa</taxon>
        <taxon>Nematoda</taxon>
        <taxon>Chromadorea</taxon>
        <taxon>Rhabditida</taxon>
        <taxon>Rhabditina</taxon>
        <taxon>Rhabditomorpha</taxon>
        <taxon>Strongyloidea</taxon>
        <taxon>Trichostrongylidae</taxon>
        <taxon>Teladorsagia</taxon>
    </lineage>
</organism>
<feature type="non-terminal residue" evidence="2">
    <location>
        <position position="1"/>
    </location>
</feature>
<dbReference type="GO" id="GO:0005793">
    <property type="term" value="C:endoplasmic reticulum-Golgi intermediate compartment"/>
    <property type="evidence" value="ECO:0007669"/>
    <property type="project" value="TreeGrafter"/>
</dbReference>
<feature type="domain" description="MGAT4 conserved region" evidence="1">
    <location>
        <begin position="41"/>
        <end position="173"/>
    </location>
</feature>
<sequence>IPGVGRNLLSINPPSGANFKSISSQEAQVNLKIKFENLKAFCIPVVERAKAYISQTLHSLFSNLEEQFKQDVVFIVIFAYTNTTTNSFRDQAKQLMETYSVEIEQGLLEVAAIPPKWYDPDMEDILPTFNDSSARMLWRTKQNQDYIYMMNYGSKRAEYYMQLEDDIISTAKYG</sequence>
<dbReference type="Pfam" id="PF04666">
    <property type="entry name" value="MGAT4_cons"/>
    <property type="match status" value="1"/>
</dbReference>
<dbReference type="Proteomes" id="UP000230423">
    <property type="component" value="Unassembled WGS sequence"/>
</dbReference>
<evidence type="ECO:0000313" key="2">
    <source>
        <dbReference type="EMBL" id="PIO64412.1"/>
    </source>
</evidence>
<dbReference type="GO" id="GO:0006487">
    <property type="term" value="P:protein N-linked glycosylation"/>
    <property type="evidence" value="ECO:0007669"/>
    <property type="project" value="TreeGrafter"/>
</dbReference>
<evidence type="ECO:0000259" key="1">
    <source>
        <dbReference type="Pfam" id="PF04666"/>
    </source>
</evidence>
<dbReference type="InterPro" id="IPR006759">
    <property type="entry name" value="Glyco_transf_54"/>
</dbReference>
<reference evidence="2 3" key="1">
    <citation type="submission" date="2015-09" db="EMBL/GenBank/DDBJ databases">
        <title>Draft genome of the parasitic nematode Teladorsagia circumcincta isolate WARC Sus (inbred).</title>
        <authorList>
            <person name="Mitreva M."/>
        </authorList>
    </citation>
    <scope>NUCLEOTIDE SEQUENCE [LARGE SCALE GENOMIC DNA]</scope>
    <source>
        <strain evidence="2 3">S</strain>
    </source>
</reference>
<name>A0A2G9U3Z9_TELCI</name>